<evidence type="ECO:0000313" key="2">
    <source>
        <dbReference type="Proteomes" id="UP000000719"/>
    </source>
</evidence>
<proteinExistence type="predicted"/>
<dbReference type="EMBL" id="CP001098">
    <property type="protein sequence ID" value="ACL68988.1"/>
    <property type="molecule type" value="Genomic_DNA"/>
</dbReference>
<keyword evidence="2" id="KW-1185">Reference proteome</keyword>
<organism evidence="1 2">
    <name type="scientific">Halothermothrix orenii (strain H 168 / OCM 544 / DSM 9562)</name>
    <dbReference type="NCBI Taxonomy" id="373903"/>
    <lineage>
        <taxon>Bacteria</taxon>
        <taxon>Bacillati</taxon>
        <taxon>Bacillota</taxon>
        <taxon>Clostridia</taxon>
        <taxon>Halanaerobiales</taxon>
        <taxon>Halothermotrichaceae</taxon>
        <taxon>Halothermothrix</taxon>
    </lineage>
</organism>
<dbReference type="Proteomes" id="UP000000719">
    <property type="component" value="Chromosome"/>
</dbReference>
<dbReference type="STRING" id="373903.Hore_02270"/>
<gene>
    <name evidence="1" type="ordered locus">Hore_02270</name>
</gene>
<dbReference type="eggNOG" id="ENOG5030CCA">
    <property type="taxonomic scope" value="Bacteria"/>
</dbReference>
<evidence type="ECO:0000313" key="1">
    <source>
        <dbReference type="EMBL" id="ACL68988.1"/>
    </source>
</evidence>
<dbReference type="HOGENOM" id="CLU_168781_0_1_9"/>
<accession>B8D119</accession>
<reference evidence="1 2" key="1">
    <citation type="journal article" date="2009" name="PLoS ONE">
        <title>Genome analysis of the anaerobic thermohalophilic bacterium Halothermothrix orenii.</title>
        <authorList>
            <person name="Mavromatis K."/>
            <person name="Ivanova N."/>
            <person name="Anderson I."/>
            <person name="Lykidis A."/>
            <person name="Hooper S.D."/>
            <person name="Sun H."/>
            <person name="Kunin V."/>
            <person name="Lapidus A."/>
            <person name="Hugenholtz P."/>
            <person name="Patel B."/>
            <person name="Kyrpides N.C."/>
        </authorList>
    </citation>
    <scope>NUCLEOTIDE SEQUENCE [LARGE SCALE GENOMIC DNA]</scope>
    <source>
        <strain evidence="2">H 168 / OCM 544 / DSM 9562</strain>
    </source>
</reference>
<name>B8D119_HALOH</name>
<evidence type="ECO:0008006" key="3">
    <source>
        <dbReference type="Google" id="ProtNLM"/>
    </source>
</evidence>
<dbReference type="AlphaFoldDB" id="B8D119"/>
<dbReference type="OrthoDB" id="1799385at2"/>
<sequence length="91" mass="10579">MKGGIILQQYNNQNQISQPVMTEPPSFISNKDLLYLKDAMSWELLAMKKCFHASQQCLNPRLKQAIEQAGMMHQRHYQTLLRHVDPNKTLP</sequence>
<protein>
    <recommendedName>
        <fullName evidence="3">Coat F domain protein</fullName>
    </recommendedName>
</protein>
<dbReference type="KEGG" id="hor:Hore_02270"/>